<dbReference type="PROSITE" id="PS50943">
    <property type="entry name" value="HTH_CROC1"/>
    <property type="match status" value="1"/>
</dbReference>
<geneLocation type="plasmid" evidence="4">
    <name>megaplasmid</name>
</geneLocation>
<dbReference type="SMART" id="SM00530">
    <property type="entry name" value="HTH_XRE"/>
    <property type="match status" value="1"/>
</dbReference>
<dbReference type="InterPro" id="IPR001387">
    <property type="entry name" value="Cro/C1-type_HTH"/>
</dbReference>
<keyword evidence="2" id="KW-1133">Transmembrane helix</keyword>
<gene>
    <name evidence="4" type="ORF">BN424_mp0062</name>
</gene>
<accession>A0A1Z5AYL2</accession>
<dbReference type="GO" id="GO:0003677">
    <property type="term" value="F:DNA binding"/>
    <property type="evidence" value="ECO:0007669"/>
    <property type="project" value="UniProtKB-KW"/>
</dbReference>
<organism evidence="4">
    <name type="scientific">Carnobacterium maltaromaticum</name>
    <name type="common">Carnobacterium piscicola</name>
    <dbReference type="NCBI Taxonomy" id="2751"/>
    <lineage>
        <taxon>Bacteria</taxon>
        <taxon>Bacillati</taxon>
        <taxon>Bacillota</taxon>
        <taxon>Bacilli</taxon>
        <taxon>Lactobacillales</taxon>
        <taxon>Carnobacteriaceae</taxon>
        <taxon>Carnobacterium</taxon>
    </lineage>
</organism>
<evidence type="ECO:0000313" key="4">
    <source>
        <dbReference type="EMBL" id="CRI06604.1"/>
    </source>
</evidence>
<dbReference type="PANTHER" id="PTHR46558:SF15">
    <property type="entry name" value="HELIX-TURN-HELIX DOMAIN PROTEIN"/>
    <property type="match status" value="1"/>
</dbReference>
<dbReference type="Pfam" id="PF01381">
    <property type="entry name" value="HTH_3"/>
    <property type="match status" value="1"/>
</dbReference>
<dbReference type="PANTHER" id="PTHR46558">
    <property type="entry name" value="TRACRIPTIONAL REGULATORY PROTEIN-RELATED-RELATED"/>
    <property type="match status" value="1"/>
</dbReference>
<proteinExistence type="predicted"/>
<reference evidence="4" key="2">
    <citation type="submission" date="2015-04" db="EMBL/GenBank/DDBJ databases">
        <title>Carnobacterium maltaromaticum LMA28 plasmids.</title>
        <authorList>
            <person name="Cailliez-Grimal C."/>
            <person name="Iskandar C."/>
        </authorList>
    </citation>
    <scope>NUCLEOTIDE SEQUENCE [LARGE SCALE GENOMIC DNA]</scope>
    <source>
        <strain evidence="4">LMA28</strain>
        <plasmid evidence="4">megaplasmid</plasmid>
    </source>
</reference>
<sequence>MNLSKQIKKYRATLALSQEELSEKLFVSRQTISNWENGHSYPDIHNLLLLSALFDVSLDELVKGDVETMKDWVSHSEMDKYTKVMIVFIVLAMLSIGPSLLLPGYWFFLPPFILWLVGMYGAIKVEKIKKSEDVQTYKEIIAFMENKDIEAVRKKETNERISKIKD</sequence>
<evidence type="ECO:0000256" key="1">
    <source>
        <dbReference type="ARBA" id="ARBA00023125"/>
    </source>
</evidence>
<dbReference type="CDD" id="cd00093">
    <property type="entry name" value="HTH_XRE"/>
    <property type="match status" value="1"/>
</dbReference>
<dbReference type="InterPro" id="IPR010982">
    <property type="entry name" value="Lambda_DNA-bd_dom_sf"/>
</dbReference>
<dbReference type="Gene3D" id="1.10.260.40">
    <property type="entry name" value="lambda repressor-like DNA-binding domains"/>
    <property type="match status" value="1"/>
</dbReference>
<reference evidence="4" key="1">
    <citation type="submission" date="2015-04" db="EMBL/GenBank/DDBJ databases">
        <title>Carnobacterium maltaromaticum LMA28 complete chromosome sequence.</title>
        <authorList>
            <person name="Borges F."/>
            <person name="Cailliez-Grimal C."/>
        </authorList>
    </citation>
    <scope>NUCLEOTIDE SEQUENCE [LARGE SCALE GENOMIC DNA]</scope>
    <source>
        <strain evidence="4">LMA28</strain>
        <plasmid evidence="4">megaplasmid</plasmid>
    </source>
</reference>
<name>A0A1Z5AYL2_CARML</name>
<evidence type="ECO:0000256" key="2">
    <source>
        <dbReference type="SAM" id="Phobius"/>
    </source>
</evidence>
<keyword evidence="2" id="KW-0812">Transmembrane</keyword>
<protein>
    <recommendedName>
        <fullName evidence="3">HTH cro/C1-type domain-containing protein</fullName>
    </recommendedName>
</protein>
<dbReference type="AlphaFoldDB" id="A0A1Z5AYL2"/>
<dbReference type="SUPFAM" id="SSF47413">
    <property type="entry name" value="lambda repressor-like DNA-binding domains"/>
    <property type="match status" value="1"/>
</dbReference>
<keyword evidence="1" id="KW-0238">DNA-binding</keyword>
<keyword evidence="2" id="KW-0472">Membrane</keyword>
<dbReference type="EMBL" id="LN846931">
    <property type="protein sequence ID" value="CRI06604.1"/>
    <property type="molecule type" value="Genomic_DNA"/>
</dbReference>
<keyword evidence="4" id="KW-0614">Plasmid</keyword>
<feature type="domain" description="HTH cro/C1-type" evidence="3">
    <location>
        <begin position="7"/>
        <end position="61"/>
    </location>
</feature>
<evidence type="ECO:0000259" key="3">
    <source>
        <dbReference type="PROSITE" id="PS50943"/>
    </source>
</evidence>
<feature type="transmembrane region" description="Helical" evidence="2">
    <location>
        <begin position="84"/>
        <end position="101"/>
    </location>
</feature>